<dbReference type="Proteomes" id="UP001221757">
    <property type="component" value="Unassembled WGS sequence"/>
</dbReference>
<keyword evidence="2" id="KW-1185">Reference proteome</keyword>
<name>A0AAD7G8Y4_MYCRO</name>
<sequence length="103" mass="11234">MVWLMSSPSSVILLRQLASIPCAHCKVFRASAEAKSFRAVGQYGPRQKGDARTINFLEIRITVLDLLCPPGEAVPLLSRFAAGPNFEKSSCKSKISGLRLPEC</sequence>
<accession>A0AAD7G8Y4</accession>
<organism evidence="1 2">
    <name type="scientific">Mycena rosella</name>
    <name type="common">Pink bonnet</name>
    <name type="synonym">Agaricus rosellus</name>
    <dbReference type="NCBI Taxonomy" id="1033263"/>
    <lineage>
        <taxon>Eukaryota</taxon>
        <taxon>Fungi</taxon>
        <taxon>Dikarya</taxon>
        <taxon>Basidiomycota</taxon>
        <taxon>Agaricomycotina</taxon>
        <taxon>Agaricomycetes</taxon>
        <taxon>Agaricomycetidae</taxon>
        <taxon>Agaricales</taxon>
        <taxon>Marasmiineae</taxon>
        <taxon>Mycenaceae</taxon>
        <taxon>Mycena</taxon>
    </lineage>
</organism>
<reference evidence="1" key="1">
    <citation type="submission" date="2023-03" db="EMBL/GenBank/DDBJ databases">
        <title>Massive genome expansion in bonnet fungi (Mycena s.s.) driven by repeated elements and novel gene families across ecological guilds.</title>
        <authorList>
            <consortium name="Lawrence Berkeley National Laboratory"/>
            <person name="Harder C.B."/>
            <person name="Miyauchi S."/>
            <person name="Viragh M."/>
            <person name="Kuo A."/>
            <person name="Thoen E."/>
            <person name="Andreopoulos B."/>
            <person name="Lu D."/>
            <person name="Skrede I."/>
            <person name="Drula E."/>
            <person name="Henrissat B."/>
            <person name="Morin E."/>
            <person name="Kohler A."/>
            <person name="Barry K."/>
            <person name="LaButti K."/>
            <person name="Morin E."/>
            <person name="Salamov A."/>
            <person name="Lipzen A."/>
            <person name="Mereny Z."/>
            <person name="Hegedus B."/>
            <person name="Baldrian P."/>
            <person name="Stursova M."/>
            <person name="Weitz H."/>
            <person name="Taylor A."/>
            <person name="Grigoriev I.V."/>
            <person name="Nagy L.G."/>
            <person name="Martin F."/>
            <person name="Kauserud H."/>
        </authorList>
    </citation>
    <scope>NUCLEOTIDE SEQUENCE</scope>
    <source>
        <strain evidence="1">CBHHK067</strain>
    </source>
</reference>
<proteinExistence type="predicted"/>
<comment type="caution">
    <text evidence="1">The sequence shown here is derived from an EMBL/GenBank/DDBJ whole genome shotgun (WGS) entry which is preliminary data.</text>
</comment>
<evidence type="ECO:0000313" key="1">
    <source>
        <dbReference type="EMBL" id="KAJ7679635.1"/>
    </source>
</evidence>
<gene>
    <name evidence="1" type="ORF">B0H17DRAFT_1077865</name>
</gene>
<dbReference type="AlphaFoldDB" id="A0AAD7G8Y4"/>
<protein>
    <submittedName>
        <fullName evidence="1">Uncharacterized protein</fullName>
    </submittedName>
</protein>
<evidence type="ECO:0000313" key="2">
    <source>
        <dbReference type="Proteomes" id="UP001221757"/>
    </source>
</evidence>
<dbReference type="EMBL" id="JARKIE010000130">
    <property type="protein sequence ID" value="KAJ7679635.1"/>
    <property type="molecule type" value="Genomic_DNA"/>
</dbReference>